<dbReference type="Proteomes" id="UP001165960">
    <property type="component" value="Unassembled WGS sequence"/>
</dbReference>
<keyword evidence="2" id="KW-1185">Reference proteome</keyword>
<protein>
    <submittedName>
        <fullName evidence="1">Uncharacterized protein</fullName>
    </submittedName>
</protein>
<evidence type="ECO:0000313" key="1">
    <source>
        <dbReference type="EMBL" id="KAJ9085623.1"/>
    </source>
</evidence>
<comment type="caution">
    <text evidence="1">The sequence shown here is derived from an EMBL/GenBank/DDBJ whole genome shotgun (WGS) entry which is preliminary data.</text>
</comment>
<gene>
    <name evidence="1" type="ORF">DSO57_1012204</name>
</gene>
<proteinExistence type="predicted"/>
<name>A0ACC2UFI0_9FUNG</name>
<accession>A0ACC2UFI0</accession>
<sequence>MKHTSKHFKACDICYKQKIKCVKTTHTNCVACHRRNTTCKFSRIPKTHNPLTIQTLLREPEDNHLNLLARLLDYRVISWNLDPSVPKQVLSFLQDASKESFQFYLSTISEMLNEPDTLENFPLVILAIQRSLTPPPTRDLLNDRLHYTTPIPSLTNSPLSTTYPLSSLPSTLYSLALRISNYLLIRNKPKSHETLAKYPLLHPQTLI</sequence>
<dbReference type="EMBL" id="QTSX02000753">
    <property type="protein sequence ID" value="KAJ9085623.1"/>
    <property type="molecule type" value="Genomic_DNA"/>
</dbReference>
<reference evidence="1" key="1">
    <citation type="submission" date="2022-04" db="EMBL/GenBank/DDBJ databases">
        <title>Genome of the entomopathogenic fungus Entomophthora muscae.</title>
        <authorList>
            <person name="Elya C."/>
            <person name="Lovett B.R."/>
            <person name="Lee E."/>
            <person name="Macias A.M."/>
            <person name="Hajek A.E."/>
            <person name="De Bivort B.L."/>
            <person name="Kasson M.T."/>
            <person name="De Fine Licht H.H."/>
            <person name="Stajich J.E."/>
        </authorList>
    </citation>
    <scope>NUCLEOTIDE SEQUENCE</scope>
    <source>
        <strain evidence="1">Berkeley</strain>
    </source>
</reference>
<organism evidence="1 2">
    <name type="scientific">Entomophthora muscae</name>
    <dbReference type="NCBI Taxonomy" id="34485"/>
    <lineage>
        <taxon>Eukaryota</taxon>
        <taxon>Fungi</taxon>
        <taxon>Fungi incertae sedis</taxon>
        <taxon>Zoopagomycota</taxon>
        <taxon>Entomophthoromycotina</taxon>
        <taxon>Entomophthoromycetes</taxon>
        <taxon>Entomophthorales</taxon>
        <taxon>Entomophthoraceae</taxon>
        <taxon>Entomophthora</taxon>
    </lineage>
</organism>
<evidence type="ECO:0000313" key="2">
    <source>
        <dbReference type="Proteomes" id="UP001165960"/>
    </source>
</evidence>